<proteinExistence type="predicted"/>
<feature type="compositionally biased region" description="Basic and acidic residues" evidence="2">
    <location>
        <begin position="299"/>
        <end position="309"/>
    </location>
</feature>
<feature type="region of interest" description="Disordered" evidence="2">
    <location>
        <begin position="168"/>
        <end position="249"/>
    </location>
</feature>
<feature type="compositionally biased region" description="Basic and acidic residues" evidence="2">
    <location>
        <begin position="215"/>
        <end position="247"/>
    </location>
</feature>
<feature type="compositionally biased region" description="Low complexity" evidence="2">
    <location>
        <begin position="283"/>
        <end position="298"/>
    </location>
</feature>
<feature type="compositionally biased region" description="Basic and acidic residues" evidence="2">
    <location>
        <begin position="742"/>
        <end position="769"/>
    </location>
</feature>
<evidence type="ECO:0000256" key="2">
    <source>
        <dbReference type="SAM" id="MobiDB-lite"/>
    </source>
</evidence>
<feature type="compositionally biased region" description="Basic and acidic residues" evidence="2">
    <location>
        <begin position="382"/>
        <end position="392"/>
    </location>
</feature>
<name>A0A7S3A823_9RHOD</name>
<feature type="compositionally biased region" description="Acidic residues" evidence="2">
    <location>
        <begin position="354"/>
        <end position="381"/>
    </location>
</feature>
<dbReference type="EMBL" id="HBHW01042228">
    <property type="protein sequence ID" value="CAE0064527.1"/>
    <property type="molecule type" value="Transcribed_RNA"/>
</dbReference>
<gene>
    <name evidence="3" type="ORF">RMAR00112_LOCUS32599</name>
</gene>
<evidence type="ECO:0000313" key="3">
    <source>
        <dbReference type="EMBL" id="CAE0064527.1"/>
    </source>
</evidence>
<feature type="coiled-coil region" evidence="1">
    <location>
        <begin position="524"/>
        <end position="614"/>
    </location>
</feature>
<feature type="coiled-coil region" evidence="1">
    <location>
        <begin position="665"/>
        <end position="713"/>
    </location>
</feature>
<feature type="region of interest" description="Disordered" evidence="2">
    <location>
        <begin position="269"/>
        <end position="435"/>
    </location>
</feature>
<protein>
    <submittedName>
        <fullName evidence="3">Uncharacterized protein</fullName>
    </submittedName>
</protein>
<feature type="region of interest" description="Disordered" evidence="2">
    <location>
        <begin position="715"/>
        <end position="818"/>
    </location>
</feature>
<feature type="compositionally biased region" description="Basic and acidic residues" evidence="2">
    <location>
        <begin position="190"/>
        <end position="203"/>
    </location>
</feature>
<accession>A0A7S3A823</accession>
<evidence type="ECO:0000256" key="1">
    <source>
        <dbReference type="SAM" id="Coils"/>
    </source>
</evidence>
<sequence length="818" mass="92110">MSDDNQEVSSEERYQNKVIHALLAQGQIAEGQLLTFKYKRNTFECAVREDAQLVYKDEGEPSSNFSLFRLARAVFSRLYSRLCMRWLLSDKKRRCSCFPRGTDLQFPLPSSEMEEEQVFYSLNSFANWCTLHRCDDTIRGRNRTNDAHFFSFQNFYVDGRRLADMTDGLEGLQDGNTSEENATGIGFKRRAPDRGKSETDEHAKKKRLDTPFLTDKTERAGKTRSDRQRASDEKRDAAAAAVEEGRRNTRLASGSIKQVDYKLSAIGSFAKPTGESDEESVGREAGAGILEGEAGESAENAKKDLDKDTASVSRLEGYTRTGRRLSSSRLRKVGRGQTGEEDVAKLQTASNVDEREEENQAEEINGDANENEPAPEAEDEEPVKKEEDKMDVGDVANENTINLKDDVGLLDLEDDAADSEEHSDDKSTSEGSVVSFGSKQALLQAIKVSNSLETDAVVKASGTELHAEDVEKALAETKSQMQSVYTTAEDSPPSAVEVIAFLAARVYHGEKHKQETILKRTKSEQEMERNADRVQKAYDALTKERDELEWKKIVARKEIDEIRDRLEYEAKNIKQLEKERLVVEAEANEAKERAENQAKRRSDLELEVESMRLRELEARRRLDRANLKTAALRADITANTTDTVVDKESRVLYNISQPSDEARNLDLLRIKRKQLETLANKKEVEALQMLRRVEMLDRKNDQLFVEKNRLENDIYAGPKASSNQAYGKTQPNKPEKKPKKSTGKEDAASKKDKQNKANNEQGKDRENSKKKSQKSAQAVTTAKDKTNPAGSKTSEAPFVSSKRKHKPIHSLPDLTTPT</sequence>
<keyword evidence="1" id="KW-0175">Coiled coil</keyword>
<organism evidence="3">
    <name type="scientific">Rhodosorus marinus</name>
    <dbReference type="NCBI Taxonomy" id="101924"/>
    <lineage>
        <taxon>Eukaryota</taxon>
        <taxon>Rhodophyta</taxon>
        <taxon>Stylonematophyceae</taxon>
        <taxon>Stylonematales</taxon>
        <taxon>Stylonemataceae</taxon>
        <taxon>Rhodosorus</taxon>
    </lineage>
</organism>
<reference evidence="3" key="1">
    <citation type="submission" date="2021-01" db="EMBL/GenBank/DDBJ databases">
        <authorList>
            <person name="Corre E."/>
            <person name="Pelletier E."/>
            <person name="Niang G."/>
            <person name="Scheremetjew M."/>
            <person name="Finn R."/>
            <person name="Kale V."/>
            <person name="Holt S."/>
            <person name="Cochrane G."/>
            <person name="Meng A."/>
            <person name="Brown T."/>
            <person name="Cohen L."/>
        </authorList>
    </citation>
    <scope>NUCLEOTIDE SEQUENCE</scope>
    <source>
        <strain evidence="3">CCMP 769</strain>
    </source>
</reference>
<feature type="compositionally biased region" description="Basic and acidic residues" evidence="2">
    <location>
        <begin position="419"/>
        <end position="428"/>
    </location>
</feature>
<dbReference type="AlphaFoldDB" id="A0A7S3A823"/>